<dbReference type="GO" id="GO:0003723">
    <property type="term" value="F:RNA binding"/>
    <property type="evidence" value="ECO:0007669"/>
    <property type="project" value="InterPro"/>
</dbReference>
<evidence type="ECO:0000313" key="2">
    <source>
        <dbReference type="Proteomes" id="UP001151532"/>
    </source>
</evidence>
<accession>A0A9Q0T1C0</accession>
<protein>
    <submittedName>
        <fullName evidence="1">REPEAT-CONTAINING PROTEIN putative-RELATED</fullName>
    </submittedName>
</protein>
<reference evidence="1" key="1">
    <citation type="submission" date="2022-11" db="EMBL/GenBank/DDBJ databases">
        <authorList>
            <person name="Hyden B.L."/>
            <person name="Feng K."/>
            <person name="Yates T."/>
            <person name="Jawdy S."/>
            <person name="Smart L.B."/>
            <person name="Muchero W."/>
        </authorList>
    </citation>
    <scope>NUCLEOTIDE SEQUENCE</scope>
    <source>
        <tissue evidence="1">Shoot tip</tissue>
    </source>
</reference>
<dbReference type="Proteomes" id="UP001151532">
    <property type="component" value="Chromosome 6"/>
</dbReference>
<gene>
    <name evidence="1" type="ORF">OIU79_011336</name>
</gene>
<dbReference type="EMBL" id="JAPFFK010000017">
    <property type="protein sequence ID" value="KAJ6697759.1"/>
    <property type="molecule type" value="Genomic_DNA"/>
</dbReference>
<keyword evidence="2" id="KW-1185">Reference proteome</keyword>
<dbReference type="GO" id="GO:0009451">
    <property type="term" value="P:RNA modification"/>
    <property type="evidence" value="ECO:0007669"/>
    <property type="project" value="InterPro"/>
</dbReference>
<dbReference type="InterPro" id="IPR046848">
    <property type="entry name" value="E_motif"/>
</dbReference>
<dbReference type="PANTHER" id="PTHR47926">
    <property type="entry name" value="PENTATRICOPEPTIDE REPEAT-CONTAINING PROTEIN"/>
    <property type="match status" value="1"/>
</dbReference>
<name>A0A9Q0T1C0_SALPP</name>
<dbReference type="AlphaFoldDB" id="A0A9Q0T1C0"/>
<dbReference type="InterPro" id="IPR046960">
    <property type="entry name" value="PPR_At4g14850-like_plant"/>
</dbReference>
<reference evidence="1" key="2">
    <citation type="journal article" date="2023" name="Int. J. Mol. Sci.">
        <title>De Novo Assembly and Annotation of 11 Diverse Shrub Willow (Salix) Genomes Reveals Novel Gene Organization in Sex-Linked Regions.</title>
        <authorList>
            <person name="Hyden B."/>
            <person name="Feng K."/>
            <person name="Yates T.B."/>
            <person name="Jawdy S."/>
            <person name="Cereghino C."/>
            <person name="Smart L.B."/>
            <person name="Muchero W."/>
        </authorList>
    </citation>
    <scope>NUCLEOTIDE SEQUENCE</scope>
    <source>
        <tissue evidence="1">Shoot tip</tissue>
    </source>
</reference>
<organism evidence="1 2">
    <name type="scientific">Salix purpurea</name>
    <name type="common">Purple osier willow</name>
    <dbReference type="NCBI Taxonomy" id="77065"/>
    <lineage>
        <taxon>Eukaryota</taxon>
        <taxon>Viridiplantae</taxon>
        <taxon>Streptophyta</taxon>
        <taxon>Embryophyta</taxon>
        <taxon>Tracheophyta</taxon>
        <taxon>Spermatophyta</taxon>
        <taxon>Magnoliopsida</taxon>
        <taxon>eudicotyledons</taxon>
        <taxon>Gunneridae</taxon>
        <taxon>Pentapetalae</taxon>
        <taxon>rosids</taxon>
        <taxon>fabids</taxon>
        <taxon>Malpighiales</taxon>
        <taxon>Salicaceae</taxon>
        <taxon>Saliceae</taxon>
        <taxon>Salix</taxon>
    </lineage>
</organism>
<proteinExistence type="predicted"/>
<dbReference type="Pfam" id="PF20431">
    <property type="entry name" value="E_motif"/>
    <property type="match status" value="1"/>
</dbReference>
<dbReference type="Gene3D" id="1.25.40.10">
    <property type="entry name" value="Tetratricopeptide repeat domain"/>
    <property type="match status" value="1"/>
</dbReference>
<dbReference type="OrthoDB" id="185373at2759"/>
<comment type="caution">
    <text evidence="1">The sequence shown here is derived from an EMBL/GenBank/DDBJ whole genome shotgun (WGS) entry which is preliminary data.</text>
</comment>
<sequence length="128" mass="14251">MNLEYLPKIEHYGCMVDLLSRARHLGWALQLIKAMPFKPGETILGALLSACIVHQDLDVGERVVKLVSSRGNCLSDGELMMFSNLYASCGQWEEANKWREMMNDAGIVKTAGFSVVEVNGMFHKFLAG</sequence>
<evidence type="ECO:0000313" key="1">
    <source>
        <dbReference type="EMBL" id="KAJ6697759.1"/>
    </source>
</evidence>
<dbReference type="InterPro" id="IPR011990">
    <property type="entry name" value="TPR-like_helical_dom_sf"/>
</dbReference>